<protein>
    <submittedName>
        <fullName evidence="2">EAL domain-containing protein</fullName>
    </submittedName>
</protein>
<dbReference type="CDD" id="cd01948">
    <property type="entry name" value="EAL"/>
    <property type="match status" value="1"/>
</dbReference>
<evidence type="ECO:0000313" key="3">
    <source>
        <dbReference type="Proteomes" id="UP001482513"/>
    </source>
</evidence>
<dbReference type="Proteomes" id="UP001482513">
    <property type="component" value="Unassembled WGS sequence"/>
</dbReference>
<feature type="domain" description="EAL" evidence="1">
    <location>
        <begin position="159"/>
        <end position="399"/>
    </location>
</feature>
<gene>
    <name evidence="2" type="ORF">NC992_19430</name>
</gene>
<dbReference type="SMART" id="SM00065">
    <property type="entry name" value="GAF"/>
    <property type="match status" value="1"/>
</dbReference>
<dbReference type="Gene3D" id="3.20.20.450">
    <property type="entry name" value="EAL domain"/>
    <property type="match status" value="1"/>
</dbReference>
<sequence length="399" mass="43856">MSASSAEGESIDEVVLDALCAIRLYLDMEVAFIAEFSGGRRRFRYVDSSLEHPPIAVGDSNPLEESYCQRVVDGRLPELIQDASAIPAALELPVTMDLPVGAHLSVPIRLGNGQLYGTFCCFSTRPDFTLGNRDLSIMRVFANFASRQIGRELATQRQYREMRQRIVSVLESEAFTIVYQPIVHLGDNRIIGFEALTRFWSRPIRTPDVWFNEAADVGLSEELEMAAIAKALTGFDQLPDDIYLSINVSPDNILNGAIHRALHNAPLDRIVLEVTEHVPIPDYSQFGQALAPLRDRGIRLAVDDAGSGYASFLHILKLKPEIIKLDIGLIRDIDTDLNRRALTAALVGFAQESGSQLVAEGVETAPECTALKQLCVNKAQGYLLGHPLPIGETAALFQG</sequence>
<dbReference type="Gene3D" id="3.30.450.40">
    <property type="match status" value="1"/>
</dbReference>
<dbReference type="PANTHER" id="PTHR33121">
    <property type="entry name" value="CYCLIC DI-GMP PHOSPHODIESTERASE PDEF"/>
    <property type="match status" value="1"/>
</dbReference>
<dbReference type="Pfam" id="PF00563">
    <property type="entry name" value="EAL"/>
    <property type="match status" value="1"/>
</dbReference>
<accession>A0ABV0K8F9</accession>
<dbReference type="Pfam" id="PF01590">
    <property type="entry name" value="GAF"/>
    <property type="match status" value="1"/>
</dbReference>
<dbReference type="RefSeq" id="WP_199325434.1">
    <property type="nucleotide sequence ID" value="NZ_JAMPKX010000010.1"/>
</dbReference>
<dbReference type="InterPro" id="IPR050706">
    <property type="entry name" value="Cyclic-di-GMP_PDE-like"/>
</dbReference>
<proteinExistence type="predicted"/>
<reference evidence="2 3" key="1">
    <citation type="submission" date="2022-04" db="EMBL/GenBank/DDBJ databases">
        <title>Positive selection, recombination, and allopatry shape intraspecific diversity of widespread and dominant cyanobacteria.</title>
        <authorList>
            <person name="Wei J."/>
            <person name="Shu W."/>
            <person name="Hu C."/>
        </authorList>
    </citation>
    <scope>NUCLEOTIDE SEQUENCE [LARGE SCALE GENOMIC DNA]</scope>
    <source>
        <strain evidence="2 3">DQ-A4</strain>
    </source>
</reference>
<name>A0ABV0K8F9_9CYAN</name>
<organism evidence="2 3">
    <name type="scientific">Leptolyngbya subtilissima DQ-A4</name>
    <dbReference type="NCBI Taxonomy" id="2933933"/>
    <lineage>
        <taxon>Bacteria</taxon>
        <taxon>Bacillati</taxon>
        <taxon>Cyanobacteriota</taxon>
        <taxon>Cyanophyceae</taxon>
        <taxon>Leptolyngbyales</taxon>
        <taxon>Leptolyngbyaceae</taxon>
        <taxon>Leptolyngbya group</taxon>
        <taxon>Leptolyngbya</taxon>
    </lineage>
</organism>
<dbReference type="EMBL" id="JAMPKX010000010">
    <property type="protein sequence ID" value="MEP0949061.1"/>
    <property type="molecule type" value="Genomic_DNA"/>
</dbReference>
<evidence type="ECO:0000313" key="2">
    <source>
        <dbReference type="EMBL" id="MEP0949061.1"/>
    </source>
</evidence>
<comment type="caution">
    <text evidence="2">The sequence shown here is derived from an EMBL/GenBank/DDBJ whole genome shotgun (WGS) entry which is preliminary data.</text>
</comment>
<dbReference type="SUPFAM" id="SSF55781">
    <property type="entry name" value="GAF domain-like"/>
    <property type="match status" value="1"/>
</dbReference>
<dbReference type="InterPro" id="IPR003018">
    <property type="entry name" value="GAF"/>
</dbReference>
<evidence type="ECO:0000259" key="1">
    <source>
        <dbReference type="PROSITE" id="PS50883"/>
    </source>
</evidence>
<dbReference type="InterPro" id="IPR035919">
    <property type="entry name" value="EAL_sf"/>
</dbReference>
<keyword evidence="3" id="KW-1185">Reference proteome</keyword>
<dbReference type="SMART" id="SM00052">
    <property type="entry name" value="EAL"/>
    <property type="match status" value="1"/>
</dbReference>
<dbReference type="InterPro" id="IPR001633">
    <property type="entry name" value="EAL_dom"/>
</dbReference>
<dbReference type="SUPFAM" id="SSF141868">
    <property type="entry name" value="EAL domain-like"/>
    <property type="match status" value="1"/>
</dbReference>
<dbReference type="InterPro" id="IPR029016">
    <property type="entry name" value="GAF-like_dom_sf"/>
</dbReference>
<dbReference type="PANTHER" id="PTHR33121:SF70">
    <property type="entry name" value="SIGNALING PROTEIN YKOW"/>
    <property type="match status" value="1"/>
</dbReference>
<dbReference type="PROSITE" id="PS50883">
    <property type="entry name" value="EAL"/>
    <property type="match status" value="1"/>
</dbReference>